<evidence type="ECO:0000256" key="2">
    <source>
        <dbReference type="SAM" id="SignalP"/>
    </source>
</evidence>
<accession>A0ABQ2I4G0</accession>
<organism evidence="3 4">
    <name type="scientific">Dyadobacter beijingensis</name>
    <dbReference type="NCBI Taxonomy" id="365489"/>
    <lineage>
        <taxon>Bacteria</taxon>
        <taxon>Pseudomonadati</taxon>
        <taxon>Bacteroidota</taxon>
        <taxon>Cytophagia</taxon>
        <taxon>Cytophagales</taxon>
        <taxon>Spirosomataceae</taxon>
        <taxon>Dyadobacter</taxon>
    </lineage>
</organism>
<comment type="caution">
    <text evidence="3">The sequence shown here is derived from an EMBL/GenBank/DDBJ whole genome shotgun (WGS) entry which is preliminary data.</text>
</comment>
<keyword evidence="1" id="KW-0378">Hydrolase</keyword>
<reference evidence="4" key="1">
    <citation type="journal article" date="2019" name="Int. J. Syst. Evol. Microbiol.">
        <title>The Global Catalogue of Microorganisms (GCM) 10K type strain sequencing project: providing services to taxonomists for standard genome sequencing and annotation.</title>
        <authorList>
            <consortium name="The Broad Institute Genomics Platform"/>
            <consortium name="The Broad Institute Genome Sequencing Center for Infectious Disease"/>
            <person name="Wu L."/>
            <person name="Ma J."/>
        </authorList>
    </citation>
    <scope>NUCLEOTIDE SEQUENCE [LARGE SCALE GENOMIC DNA]</scope>
    <source>
        <strain evidence="4">CGMCC 1.6375</strain>
    </source>
</reference>
<dbReference type="PANTHER" id="PTHR33886">
    <property type="entry name" value="UNSATURATED RHAMNOGALACTURONAN HYDROLASE (EUROFUNG)"/>
    <property type="match status" value="1"/>
</dbReference>
<dbReference type="PANTHER" id="PTHR33886:SF8">
    <property type="entry name" value="UNSATURATED RHAMNOGALACTURONAN HYDROLASE (EUROFUNG)"/>
    <property type="match status" value="1"/>
</dbReference>
<proteinExistence type="predicted"/>
<dbReference type="InterPro" id="IPR029062">
    <property type="entry name" value="Class_I_gatase-like"/>
</dbReference>
<evidence type="ECO:0000313" key="4">
    <source>
        <dbReference type="Proteomes" id="UP000632339"/>
    </source>
</evidence>
<evidence type="ECO:0000313" key="3">
    <source>
        <dbReference type="EMBL" id="GGN00291.1"/>
    </source>
</evidence>
<dbReference type="InterPro" id="IPR008928">
    <property type="entry name" value="6-hairpin_glycosidase_sf"/>
</dbReference>
<dbReference type="Proteomes" id="UP000632339">
    <property type="component" value="Unassembled WGS sequence"/>
</dbReference>
<name>A0ABQ2I4G0_9BACT</name>
<keyword evidence="2" id="KW-0732">Signal</keyword>
<dbReference type="Gene3D" id="1.50.10.10">
    <property type="match status" value="1"/>
</dbReference>
<dbReference type="Pfam" id="PF07470">
    <property type="entry name" value="Glyco_hydro_88"/>
    <property type="match status" value="1"/>
</dbReference>
<protein>
    <recommendedName>
        <fullName evidence="5">Unsaturated rhamnogalacturonyl hydrolase</fullName>
    </recommendedName>
</protein>
<dbReference type="EMBL" id="BMLI01000002">
    <property type="protein sequence ID" value="GGN00291.1"/>
    <property type="molecule type" value="Genomic_DNA"/>
</dbReference>
<sequence length="651" mass="73573">MYNPFAMALFLPRFRQLPLWIASFAASCSFAQELPISRQMADSFIANHKDSILVGKNTATKWDYEQGLMLKAIEKVWYRTGEGKYFEYIRKDIDQYVRPDGSIRTYRGDEFNIDNIPPGRALLTLYQQSQPDKEKYKKAADLLWKQLEEQPRTKEGGYWHKKRYPNQMWLDGLFMGEPFAAEYSAIFHHQEHFDDIVKQFALIKKYAVDEKTGLVYHAYDEAREQKWADKKTGRSPSFWARAIGWYAIALVDVLDYLPAQHPGRAQLIGYLQRLAPVLVKYQDPKSGAWYQVIDQGSRAGNYLEASASCMFVYALAKGARLGYIPGKFAANAKKGYQGILQNFVEKEANGALSLNKTVSVGGLGGTPYRDGTYEYYLSEPIRKNDLKGIGPFIFASIEMEIAAENAVGKGKTVGLDYYFNHETRKDLTGAPEQFHYTWEDRMHSGFWLWGNTFRELGAKTVSIPAAPTATSLKGVDVYIIVDPDTKKETPGPHFIDDQSITEIEKWVKAGGVLVLMANDTANCEIPHFNLLAGRFGIQFTNKNRNMVQGTQFEQGRIMIPADAKAVFPHTSKIYIKELSPLALQAPARALITDQGDVILGISKVGKGTVFAVGDPWLYNEYVDGRRIDTSFENFEAGKDLAGWLLKQVVNK</sequence>
<evidence type="ECO:0008006" key="5">
    <source>
        <dbReference type="Google" id="ProtNLM"/>
    </source>
</evidence>
<dbReference type="SUPFAM" id="SSF52317">
    <property type="entry name" value="Class I glutamine amidotransferase-like"/>
    <property type="match status" value="1"/>
</dbReference>
<keyword evidence="4" id="KW-1185">Reference proteome</keyword>
<dbReference type="InterPro" id="IPR012341">
    <property type="entry name" value="6hp_glycosidase-like_sf"/>
</dbReference>
<dbReference type="InterPro" id="IPR052043">
    <property type="entry name" value="PolySaccharide_Degr_Enz"/>
</dbReference>
<feature type="chain" id="PRO_5047399822" description="Unsaturated rhamnogalacturonyl hydrolase" evidence="2">
    <location>
        <begin position="32"/>
        <end position="651"/>
    </location>
</feature>
<evidence type="ECO:0000256" key="1">
    <source>
        <dbReference type="ARBA" id="ARBA00022801"/>
    </source>
</evidence>
<feature type="signal peptide" evidence="2">
    <location>
        <begin position="1"/>
        <end position="31"/>
    </location>
</feature>
<gene>
    <name evidence="3" type="ORF">GCM10010967_38110</name>
</gene>
<dbReference type="InterPro" id="IPR010905">
    <property type="entry name" value="Glyco_hydro_88"/>
</dbReference>
<dbReference type="SUPFAM" id="SSF48208">
    <property type="entry name" value="Six-hairpin glycosidases"/>
    <property type="match status" value="1"/>
</dbReference>